<evidence type="ECO:0000313" key="2">
    <source>
        <dbReference type="Proteomes" id="UP000027002"/>
    </source>
</evidence>
<dbReference type="EMBL" id="CP072754">
    <property type="protein sequence ID" value="QUC18523.1"/>
    <property type="molecule type" value="Genomic_DNA"/>
</dbReference>
<sequence length="72" mass="8048">MADGRWQMAQIAQIALGSVIQVGESRWHNGFANGYNTCTLPTYLASLICMTATPFSDWHADAWEGVHARCYR</sequence>
<dbReference type="RefSeq" id="XP_042996196.1">
    <property type="nucleotide sequence ID" value="XM_043140262.1"/>
</dbReference>
<evidence type="ECO:0000313" key="1">
    <source>
        <dbReference type="EMBL" id="QUC18523.1"/>
    </source>
</evidence>
<name>A0A8E5HNF9_USTVR</name>
<dbReference type="Proteomes" id="UP000027002">
    <property type="component" value="Chromosome 2"/>
</dbReference>
<dbReference type="GeneID" id="66063542"/>
<protein>
    <submittedName>
        <fullName evidence="1">Uncharacterized protein</fullName>
    </submittedName>
</protein>
<accession>A0A8E5HNF9</accession>
<keyword evidence="2" id="KW-1185">Reference proteome</keyword>
<reference evidence="1" key="1">
    <citation type="submission" date="2020-03" db="EMBL/GenBank/DDBJ databases">
        <title>A mixture of massive structural variations and highly conserved coding sequences in Ustilaginoidea virens genome.</title>
        <authorList>
            <person name="Zhang K."/>
            <person name="Zhao Z."/>
            <person name="Zhang Z."/>
            <person name="Li Y."/>
            <person name="Hsiang T."/>
            <person name="Sun W."/>
        </authorList>
    </citation>
    <scope>NUCLEOTIDE SEQUENCE</scope>
    <source>
        <strain evidence="1">UV-8b</strain>
    </source>
</reference>
<proteinExistence type="predicted"/>
<dbReference type="KEGG" id="uvi:66063542"/>
<organism evidence="1 2">
    <name type="scientific">Ustilaginoidea virens</name>
    <name type="common">Rice false smut fungus</name>
    <name type="synonym">Villosiclava virens</name>
    <dbReference type="NCBI Taxonomy" id="1159556"/>
    <lineage>
        <taxon>Eukaryota</taxon>
        <taxon>Fungi</taxon>
        <taxon>Dikarya</taxon>
        <taxon>Ascomycota</taxon>
        <taxon>Pezizomycotina</taxon>
        <taxon>Sordariomycetes</taxon>
        <taxon>Hypocreomycetidae</taxon>
        <taxon>Hypocreales</taxon>
        <taxon>Clavicipitaceae</taxon>
        <taxon>Ustilaginoidea</taxon>
    </lineage>
</organism>
<gene>
    <name evidence="1" type="ORF">UV8b_02764</name>
</gene>
<dbReference type="AlphaFoldDB" id="A0A8E5HNF9"/>